<protein>
    <recommendedName>
        <fullName evidence="2">Transglycosylase SLT domain-containing protein</fullName>
    </recommendedName>
</protein>
<dbReference type="PROSITE" id="PS51257">
    <property type="entry name" value="PROKAR_LIPOPROTEIN"/>
    <property type="match status" value="1"/>
</dbReference>
<reference evidence="3 4" key="1">
    <citation type="submission" date="2016-11" db="EMBL/GenBank/DDBJ databases">
        <authorList>
            <person name="Jaros S."/>
            <person name="Januszkiewicz K."/>
            <person name="Wedrychowicz H."/>
        </authorList>
    </citation>
    <scope>NUCLEOTIDE SEQUENCE [LARGE SCALE GENOMIC DNA]</scope>
    <source>
        <strain evidence="3 4">CGMCC 1.10190</strain>
    </source>
</reference>
<name>A0A1M5XSQ8_9BURK</name>
<keyword evidence="1" id="KW-0732">Signal</keyword>
<proteinExistence type="predicted"/>
<dbReference type="InterPro" id="IPR045795">
    <property type="entry name" value="SLT_4"/>
</dbReference>
<sequence>MRGLFYALPLLLLAGCATTPPADPENLCAIFREKPDWHKAAVKVRDKWGVPPQVPMAMMYQESSFRYDALPPRYYFLGFIPWGRVSSAYGYAQAKDETWSDYQREAGSWLSSRDDFGDAMDFMGWYISKTQRLNGISKWDGYGQYLNYHEGWTGYRNRSYDGKAWLKRVASQVKTRAERFGAQYKSCEKELSRGGGLLGWF</sequence>
<evidence type="ECO:0000313" key="4">
    <source>
        <dbReference type="Proteomes" id="UP000184226"/>
    </source>
</evidence>
<dbReference type="CDD" id="cd00442">
    <property type="entry name" value="Lyz-like"/>
    <property type="match status" value="1"/>
</dbReference>
<feature type="domain" description="Transglycosylase SLT" evidence="2">
    <location>
        <begin position="6"/>
        <end position="187"/>
    </location>
</feature>
<dbReference type="InterPro" id="IPR023346">
    <property type="entry name" value="Lysozyme-like_dom_sf"/>
</dbReference>
<feature type="signal peptide" evidence="1">
    <location>
        <begin position="1"/>
        <end position="22"/>
    </location>
</feature>
<evidence type="ECO:0000313" key="3">
    <source>
        <dbReference type="EMBL" id="SHI02865.1"/>
    </source>
</evidence>
<evidence type="ECO:0000256" key="1">
    <source>
        <dbReference type="SAM" id="SignalP"/>
    </source>
</evidence>
<dbReference type="Pfam" id="PF19489">
    <property type="entry name" value="SLT_4"/>
    <property type="match status" value="1"/>
</dbReference>
<dbReference type="OrthoDB" id="9789144at2"/>
<evidence type="ECO:0000259" key="2">
    <source>
        <dbReference type="Pfam" id="PF19489"/>
    </source>
</evidence>
<dbReference type="STRING" id="658167.SAMN04488135_107120"/>
<dbReference type="AlphaFoldDB" id="A0A1M5XSQ8"/>
<dbReference type="EMBL" id="FQXE01000007">
    <property type="protein sequence ID" value="SHI02865.1"/>
    <property type="molecule type" value="Genomic_DNA"/>
</dbReference>
<dbReference type="Gene3D" id="1.10.530.10">
    <property type="match status" value="1"/>
</dbReference>
<gene>
    <name evidence="3" type="ORF">SAMN04488135_107120</name>
</gene>
<accession>A0A1M5XSQ8</accession>
<feature type="chain" id="PRO_5013110423" description="Transglycosylase SLT domain-containing protein" evidence="1">
    <location>
        <begin position="23"/>
        <end position="201"/>
    </location>
</feature>
<dbReference type="RefSeq" id="WP_073104012.1">
    <property type="nucleotide sequence ID" value="NZ_FQXE01000007.1"/>
</dbReference>
<dbReference type="Proteomes" id="UP000184226">
    <property type="component" value="Unassembled WGS sequence"/>
</dbReference>
<keyword evidence="4" id="KW-1185">Reference proteome</keyword>
<organism evidence="3 4">
    <name type="scientific">Pollutimonas bauzanensis</name>
    <dbReference type="NCBI Taxonomy" id="658167"/>
    <lineage>
        <taxon>Bacteria</taxon>
        <taxon>Pseudomonadati</taxon>
        <taxon>Pseudomonadota</taxon>
        <taxon>Betaproteobacteria</taxon>
        <taxon>Burkholderiales</taxon>
        <taxon>Alcaligenaceae</taxon>
        <taxon>Pollutimonas</taxon>
    </lineage>
</organism>
<dbReference type="SUPFAM" id="SSF53955">
    <property type="entry name" value="Lysozyme-like"/>
    <property type="match status" value="1"/>
</dbReference>